<comment type="caution">
    <text evidence="1">The sequence shown here is derived from an EMBL/GenBank/DDBJ whole genome shotgun (WGS) entry which is preliminary data.</text>
</comment>
<accession>A0ABN2KV32</accession>
<reference evidence="1 2" key="1">
    <citation type="journal article" date="2019" name="Int. J. Syst. Evol. Microbiol.">
        <title>The Global Catalogue of Microorganisms (GCM) 10K type strain sequencing project: providing services to taxonomists for standard genome sequencing and annotation.</title>
        <authorList>
            <consortium name="The Broad Institute Genomics Platform"/>
            <consortium name="The Broad Institute Genome Sequencing Center for Infectious Disease"/>
            <person name="Wu L."/>
            <person name="Ma J."/>
        </authorList>
    </citation>
    <scope>NUCLEOTIDE SEQUENCE [LARGE SCALE GENOMIC DNA]</scope>
    <source>
        <strain evidence="1 2">JCM 15591</strain>
    </source>
</reference>
<dbReference type="SUPFAM" id="SSF51679">
    <property type="entry name" value="Bacterial luciferase-like"/>
    <property type="match status" value="1"/>
</dbReference>
<sequence>MGGNGSRTLRIAARLADAVNLPSDQRTLSDRLARLHTACGPVGRDPSDIAITVLDVTVLGAHREDVARQVEKLRVSTGAVAFAERHHAGTLGDQRRRRDRLVGRGVGTIFLALPQVRRPEDPAPWSPLATGT</sequence>
<dbReference type="InterPro" id="IPR036661">
    <property type="entry name" value="Luciferase-like_sf"/>
</dbReference>
<evidence type="ECO:0000313" key="1">
    <source>
        <dbReference type="EMBL" id="GAA1766832.1"/>
    </source>
</evidence>
<keyword evidence="2" id="KW-1185">Reference proteome</keyword>
<organism evidence="1 2">
    <name type="scientific">Nostocoides vanveenii</name>
    <dbReference type="NCBI Taxonomy" id="330835"/>
    <lineage>
        <taxon>Bacteria</taxon>
        <taxon>Bacillati</taxon>
        <taxon>Actinomycetota</taxon>
        <taxon>Actinomycetes</taxon>
        <taxon>Micrococcales</taxon>
        <taxon>Intrasporangiaceae</taxon>
        <taxon>Nostocoides</taxon>
    </lineage>
</organism>
<name>A0ABN2KV32_9MICO</name>
<dbReference type="Gene3D" id="3.20.20.30">
    <property type="entry name" value="Luciferase-like domain"/>
    <property type="match status" value="1"/>
</dbReference>
<protein>
    <submittedName>
        <fullName evidence="1">Uncharacterized protein</fullName>
    </submittedName>
</protein>
<gene>
    <name evidence="1" type="ORF">GCM10009810_27030</name>
</gene>
<proteinExistence type="predicted"/>
<dbReference type="Proteomes" id="UP001501475">
    <property type="component" value="Unassembled WGS sequence"/>
</dbReference>
<dbReference type="EMBL" id="BAAAPN010000057">
    <property type="protein sequence ID" value="GAA1766832.1"/>
    <property type="molecule type" value="Genomic_DNA"/>
</dbReference>
<evidence type="ECO:0000313" key="2">
    <source>
        <dbReference type="Proteomes" id="UP001501475"/>
    </source>
</evidence>
<dbReference type="RefSeq" id="WP_344067301.1">
    <property type="nucleotide sequence ID" value="NZ_BAAAPN010000057.1"/>
</dbReference>